<gene>
    <name evidence="1" type="ORF">ACFSTE_14170</name>
</gene>
<dbReference type="Proteomes" id="UP001597459">
    <property type="component" value="Unassembled WGS sequence"/>
</dbReference>
<keyword evidence="2" id="KW-1185">Reference proteome</keyword>
<dbReference type="Pfam" id="PF14060">
    <property type="entry name" value="DUF4252"/>
    <property type="match status" value="1"/>
</dbReference>
<protein>
    <submittedName>
        <fullName evidence="1">DUF4252 domain-containing protein</fullName>
    </submittedName>
</protein>
<dbReference type="RefSeq" id="WP_378255489.1">
    <property type="nucleotide sequence ID" value="NZ_JBHSJV010000001.1"/>
</dbReference>
<accession>A0ABW5N8N9</accession>
<proteinExistence type="predicted"/>
<dbReference type="PROSITE" id="PS51257">
    <property type="entry name" value="PROKAR_LIPOPROTEIN"/>
    <property type="match status" value="1"/>
</dbReference>
<organism evidence="1 2">
    <name type="scientific">Aquimarina hainanensis</name>
    <dbReference type="NCBI Taxonomy" id="1578017"/>
    <lineage>
        <taxon>Bacteria</taxon>
        <taxon>Pseudomonadati</taxon>
        <taxon>Bacteroidota</taxon>
        <taxon>Flavobacteriia</taxon>
        <taxon>Flavobacteriales</taxon>
        <taxon>Flavobacteriaceae</taxon>
        <taxon>Aquimarina</taxon>
    </lineage>
</organism>
<name>A0ABW5N8N9_9FLAO</name>
<sequence length="179" mass="20163">MNYIIRIASILCALLMVSCNSEPSLQKYFVDHQEDKDFISLDISGSILNNDKVNYTAEEKEALESIRKINILALPVKNIDQPRFNKEVATINKIFQSEKYETLMKINDERGSVVFKYLGTEEAIDEVIIFAEGKEKGLAIFRVLGDKMQPTKIAKLGNSLKEGKIDLSGIKKIGGMLEM</sequence>
<dbReference type="EMBL" id="JBHULX010000028">
    <property type="protein sequence ID" value="MFD2591980.1"/>
    <property type="molecule type" value="Genomic_DNA"/>
</dbReference>
<evidence type="ECO:0000313" key="2">
    <source>
        <dbReference type="Proteomes" id="UP001597459"/>
    </source>
</evidence>
<reference evidence="2" key="1">
    <citation type="journal article" date="2019" name="Int. J. Syst. Evol. Microbiol.">
        <title>The Global Catalogue of Microorganisms (GCM) 10K type strain sequencing project: providing services to taxonomists for standard genome sequencing and annotation.</title>
        <authorList>
            <consortium name="The Broad Institute Genomics Platform"/>
            <consortium name="The Broad Institute Genome Sequencing Center for Infectious Disease"/>
            <person name="Wu L."/>
            <person name="Ma J."/>
        </authorList>
    </citation>
    <scope>NUCLEOTIDE SEQUENCE [LARGE SCALE GENOMIC DNA]</scope>
    <source>
        <strain evidence="2">KCTC 42423</strain>
    </source>
</reference>
<dbReference type="InterPro" id="IPR025348">
    <property type="entry name" value="DUF4252"/>
</dbReference>
<evidence type="ECO:0000313" key="1">
    <source>
        <dbReference type="EMBL" id="MFD2591980.1"/>
    </source>
</evidence>
<comment type="caution">
    <text evidence="1">The sequence shown here is derived from an EMBL/GenBank/DDBJ whole genome shotgun (WGS) entry which is preliminary data.</text>
</comment>